<dbReference type="HOGENOM" id="CLU_104845_0_1_10"/>
<keyword evidence="3" id="KW-1185">Reference proteome</keyword>
<dbReference type="eggNOG" id="COG0251">
    <property type="taxonomic scope" value="Bacteria"/>
</dbReference>
<reference evidence="2 3" key="1">
    <citation type="journal article" date="2013" name="PLoS ONE">
        <title>Genomic analysis of Melioribacter roseus, facultatively anaerobic organotrophic bacterium representing a novel deep lineage within Bacteriodetes/Chlorobi group.</title>
        <authorList>
            <person name="Kadnikov V.V."/>
            <person name="Mardanov A.V."/>
            <person name="Podosokorskaya O.A."/>
            <person name="Gavrilov S.N."/>
            <person name="Kublanov I.V."/>
            <person name="Beletsky A.V."/>
            <person name="Bonch-Osmolovskaya E.A."/>
            <person name="Ravin N.V."/>
        </authorList>
    </citation>
    <scope>NUCLEOTIDE SEQUENCE [LARGE SCALE GENOMIC DNA]</scope>
    <source>
        <strain evidence="3">JCM 17771 / P3M-2</strain>
    </source>
</reference>
<gene>
    <name evidence="2" type="ordered locus">MROS_2299</name>
</gene>
<feature type="domain" description="Endoribonuclease L-PSP/chorismate mutase-like" evidence="1">
    <location>
        <begin position="10"/>
        <end position="150"/>
    </location>
</feature>
<evidence type="ECO:0000313" key="2">
    <source>
        <dbReference type="EMBL" id="AFN75529.1"/>
    </source>
</evidence>
<dbReference type="PANTHER" id="PTHR43760">
    <property type="entry name" value="ENDORIBONUCLEASE-RELATED"/>
    <property type="match status" value="1"/>
</dbReference>
<dbReference type="CDD" id="cd02199">
    <property type="entry name" value="YjgF_YER057c_UK114_like_1"/>
    <property type="match status" value="1"/>
</dbReference>
<dbReference type="KEGG" id="mro:MROS_2299"/>
<sequence>MIEEKIKELTGYELPAAAKPLAAYVPARIAGNMIFTAGQLPTIDGKLIAEGKVDAEVTVEKAAECARIAALNCLSVIKAEIGSLEKIKKIVKLTVFVNSSDNFTGQPKVANGASDFLINLFGDKGKHARSAVGVNELPINAPVEIEMIAEISE</sequence>
<evidence type="ECO:0000259" key="1">
    <source>
        <dbReference type="Pfam" id="PF14588"/>
    </source>
</evidence>
<dbReference type="InterPro" id="IPR013813">
    <property type="entry name" value="Endoribo_LPSP/chorism_mut-like"/>
</dbReference>
<evidence type="ECO:0000313" key="3">
    <source>
        <dbReference type="Proteomes" id="UP000009011"/>
    </source>
</evidence>
<dbReference type="EMBL" id="CP003557">
    <property type="protein sequence ID" value="AFN75529.1"/>
    <property type="molecule type" value="Genomic_DNA"/>
</dbReference>
<dbReference type="Pfam" id="PF14588">
    <property type="entry name" value="YjgF_endoribonc"/>
    <property type="match status" value="1"/>
</dbReference>
<dbReference type="RefSeq" id="WP_014856961.1">
    <property type="nucleotide sequence ID" value="NC_018178.1"/>
</dbReference>
<accession>I6ZU42</accession>
<dbReference type="Proteomes" id="UP000009011">
    <property type="component" value="Chromosome"/>
</dbReference>
<dbReference type="InterPro" id="IPR035959">
    <property type="entry name" value="RutC-like_sf"/>
</dbReference>
<dbReference type="AlphaFoldDB" id="I6ZU42"/>
<dbReference type="STRING" id="1191523.MROS_2299"/>
<dbReference type="PANTHER" id="PTHR43760:SF1">
    <property type="entry name" value="ENDORIBONUCLEASE L-PSP_CHORISMATE MUTASE-LIKE DOMAIN-CONTAINING PROTEIN"/>
    <property type="match status" value="1"/>
</dbReference>
<dbReference type="PATRIC" id="fig|1191523.3.peg.2429"/>
<protein>
    <submittedName>
        <fullName evidence="2">Endoribonuclease L-PSP</fullName>
    </submittedName>
</protein>
<proteinExistence type="predicted"/>
<organism evidence="2 3">
    <name type="scientific">Melioribacter roseus (strain DSM 23840 / JCM 17771 / VKM B-2668 / P3M-2)</name>
    <dbReference type="NCBI Taxonomy" id="1191523"/>
    <lineage>
        <taxon>Bacteria</taxon>
        <taxon>Pseudomonadati</taxon>
        <taxon>Ignavibacteriota</taxon>
        <taxon>Ignavibacteria</taxon>
        <taxon>Ignavibacteriales</taxon>
        <taxon>Melioribacteraceae</taxon>
        <taxon>Melioribacter</taxon>
    </lineage>
</organism>
<name>I6ZU42_MELRP</name>
<dbReference type="Gene3D" id="3.30.1330.40">
    <property type="entry name" value="RutC-like"/>
    <property type="match status" value="1"/>
</dbReference>
<dbReference type="SUPFAM" id="SSF55298">
    <property type="entry name" value="YjgF-like"/>
    <property type="match status" value="1"/>
</dbReference>
<dbReference type="OrthoDB" id="9806350at2"/>